<evidence type="ECO:0000256" key="1">
    <source>
        <dbReference type="SAM" id="MobiDB-lite"/>
    </source>
</evidence>
<evidence type="ECO:0000259" key="2">
    <source>
        <dbReference type="Pfam" id="PF26138"/>
    </source>
</evidence>
<comment type="caution">
    <text evidence="3">The sequence shown here is derived from an EMBL/GenBank/DDBJ whole genome shotgun (WGS) entry which is preliminary data.</text>
</comment>
<feature type="region of interest" description="Disordered" evidence="1">
    <location>
        <begin position="1"/>
        <end position="31"/>
    </location>
</feature>
<reference evidence="3" key="2">
    <citation type="journal article" date="2024" name="Plant">
        <title>Genomic evolution and insights into agronomic trait innovations of Sesamum species.</title>
        <authorList>
            <person name="Miao H."/>
            <person name="Wang L."/>
            <person name="Qu L."/>
            <person name="Liu H."/>
            <person name="Sun Y."/>
            <person name="Le M."/>
            <person name="Wang Q."/>
            <person name="Wei S."/>
            <person name="Zheng Y."/>
            <person name="Lin W."/>
            <person name="Duan Y."/>
            <person name="Cao H."/>
            <person name="Xiong S."/>
            <person name="Wang X."/>
            <person name="Wei L."/>
            <person name="Li C."/>
            <person name="Ma Q."/>
            <person name="Ju M."/>
            <person name="Zhao R."/>
            <person name="Li G."/>
            <person name="Mu C."/>
            <person name="Tian Q."/>
            <person name="Mei H."/>
            <person name="Zhang T."/>
            <person name="Gao T."/>
            <person name="Zhang H."/>
        </authorList>
    </citation>
    <scope>NUCLEOTIDE SEQUENCE</scope>
    <source>
        <strain evidence="3">KEN1</strain>
    </source>
</reference>
<reference evidence="3" key="1">
    <citation type="submission" date="2020-06" db="EMBL/GenBank/DDBJ databases">
        <authorList>
            <person name="Li T."/>
            <person name="Hu X."/>
            <person name="Zhang T."/>
            <person name="Song X."/>
            <person name="Zhang H."/>
            <person name="Dai N."/>
            <person name="Sheng W."/>
            <person name="Hou X."/>
            <person name="Wei L."/>
        </authorList>
    </citation>
    <scope>NUCLEOTIDE SEQUENCE</scope>
    <source>
        <strain evidence="3">KEN1</strain>
        <tissue evidence="3">Leaf</tissue>
    </source>
</reference>
<evidence type="ECO:0000313" key="3">
    <source>
        <dbReference type="EMBL" id="KAL0433630.1"/>
    </source>
</evidence>
<dbReference type="InterPro" id="IPR058353">
    <property type="entry name" value="DUF8040"/>
</dbReference>
<feature type="compositionally biased region" description="Polar residues" evidence="1">
    <location>
        <begin position="8"/>
        <end position="31"/>
    </location>
</feature>
<dbReference type="AlphaFoldDB" id="A0AAW2VVX0"/>
<name>A0AAW2VVX0_9LAMI</name>
<protein>
    <recommendedName>
        <fullName evidence="2">DUF8040 domain-containing protein</fullName>
    </recommendedName>
</protein>
<sequence>MDVEAQCRKNSQINESSGNTTSSPHCRSNSPHDTGLSWAVGSSGGDEETDSSNMLLYEVLCPSYFWTKQPQHTSSLQGSDWVIELMSGHPDRILNMLRVRKETFQTLCSLLQDKGVLLELQWSRVSVMELLAIFLQTVGLSERQRTSCERFQHSLETISRHMKCVCPALNLLAPELICHTDFNHTHSRI</sequence>
<dbReference type="EMBL" id="JACGWN010000009">
    <property type="protein sequence ID" value="KAL0433630.1"/>
    <property type="molecule type" value="Genomic_DNA"/>
</dbReference>
<feature type="domain" description="DUF8040" evidence="2">
    <location>
        <begin position="73"/>
        <end position="168"/>
    </location>
</feature>
<organism evidence="3">
    <name type="scientific">Sesamum latifolium</name>
    <dbReference type="NCBI Taxonomy" id="2727402"/>
    <lineage>
        <taxon>Eukaryota</taxon>
        <taxon>Viridiplantae</taxon>
        <taxon>Streptophyta</taxon>
        <taxon>Embryophyta</taxon>
        <taxon>Tracheophyta</taxon>
        <taxon>Spermatophyta</taxon>
        <taxon>Magnoliopsida</taxon>
        <taxon>eudicotyledons</taxon>
        <taxon>Gunneridae</taxon>
        <taxon>Pentapetalae</taxon>
        <taxon>asterids</taxon>
        <taxon>lamiids</taxon>
        <taxon>Lamiales</taxon>
        <taxon>Pedaliaceae</taxon>
        <taxon>Sesamum</taxon>
    </lineage>
</organism>
<gene>
    <name evidence="3" type="ORF">Slati_2697300</name>
</gene>
<dbReference type="Pfam" id="PF26138">
    <property type="entry name" value="DUF8040"/>
    <property type="match status" value="1"/>
</dbReference>
<accession>A0AAW2VVX0</accession>
<proteinExistence type="predicted"/>